<sequence>MILVRWHRLESYDPGKIPEGKDEDLFLKADALFLMFTFWVLDSTDSQKLEFRLQIFGTLLRGPPIDRAQDVLTP</sequence>
<dbReference type="EMBL" id="VSWC01000080">
    <property type="protein sequence ID" value="KAA1093089.1"/>
    <property type="molecule type" value="Genomic_DNA"/>
</dbReference>
<proteinExistence type="predicted"/>
<protein>
    <submittedName>
        <fullName evidence="2">Uncharacterized protein</fullName>
    </submittedName>
</protein>
<reference evidence="3 4" key="1">
    <citation type="submission" date="2019-05" db="EMBL/GenBank/DDBJ databases">
        <title>Emergence of the Ug99 lineage of the wheat stem rust pathogen through somatic hybridization.</title>
        <authorList>
            <person name="Li F."/>
            <person name="Upadhyaya N.M."/>
            <person name="Sperschneider J."/>
            <person name="Matny O."/>
            <person name="Nguyen-Phuc H."/>
            <person name="Mago R."/>
            <person name="Raley C."/>
            <person name="Miller M.E."/>
            <person name="Silverstein K.A.T."/>
            <person name="Henningsen E."/>
            <person name="Hirsch C.D."/>
            <person name="Visser B."/>
            <person name="Pretorius Z.A."/>
            <person name="Steffenson B.J."/>
            <person name="Schwessinger B."/>
            <person name="Dodds P.N."/>
            <person name="Figueroa M."/>
        </authorList>
    </citation>
    <scope>NUCLEOTIDE SEQUENCE [LARGE SCALE GENOMIC DNA]</scope>
    <source>
        <strain evidence="1">21-0</strain>
        <strain evidence="2 4">Ug99</strain>
    </source>
</reference>
<evidence type="ECO:0000313" key="1">
    <source>
        <dbReference type="EMBL" id="KAA1093089.1"/>
    </source>
</evidence>
<organism evidence="2 4">
    <name type="scientific">Puccinia graminis f. sp. tritici</name>
    <dbReference type="NCBI Taxonomy" id="56615"/>
    <lineage>
        <taxon>Eukaryota</taxon>
        <taxon>Fungi</taxon>
        <taxon>Dikarya</taxon>
        <taxon>Basidiomycota</taxon>
        <taxon>Pucciniomycotina</taxon>
        <taxon>Pucciniomycetes</taxon>
        <taxon>Pucciniales</taxon>
        <taxon>Pucciniaceae</taxon>
        <taxon>Puccinia</taxon>
    </lineage>
</organism>
<evidence type="ECO:0000313" key="2">
    <source>
        <dbReference type="EMBL" id="KAA1127726.1"/>
    </source>
</evidence>
<dbReference type="Proteomes" id="UP000324748">
    <property type="component" value="Unassembled WGS sequence"/>
</dbReference>
<dbReference type="AlphaFoldDB" id="A0A5B0RP53"/>
<comment type="caution">
    <text evidence="2">The sequence shown here is derived from an EMBL/GenBank/DDBJ whole genome shotgun (WGS) entry which is preliminary data.</text>
</comment>
<evidence type="ECO:0000313" key="4">
    <source>
        <dbReference type="Proteomes" id="UP000325313"/>
    </source>
</evidence>
<dbReference type="EMBL" id="VDEP01000152">
    <property type="protein sequence ID" value="KAA1127726.1"/>
    <property type="molecule type" value="Genomic_DNA"/>
</dbReference>
<name>A0A5B0RP53_PUCGR</name>
<dbReference type="Proteomes" id="UP000325313">
    <property type="component" value="Unassembled WGS sequence"/>
</dbReference>
<evidence type="ECO:0000313" key="3">
    <source>
        <dbReference type="Proteomes" id="UP000324748"/>
    </source>
</evidence>
<accession>A0A5B0RP53</accession>
<keyword evidence="3" id="KW-1185">Reference proteome</keyword>
<gene>
    <name evidence="1" type="ORF">PGT21_024902</name>
    <name evidence="2" type="ORF">PGTUg99_005128</name>
</gene>